<reference evidence="1 2" key="1">
    <citation type="submission" date="2023-11" db="EMBL/GenBank/DDBJ databases">
        <title>Analysis of the Genomes of Mucilaginibacter gossypii cycad 4 and M. sabulilitoris SNA2: microbes with the potential for plant growth promotion.</title>
        <authorList>
            <person name="Hirsch A.M."/>
            <person name="Humm E."/>
            <person name="Rubbi M."/>
            <person name="Del Vecchio G."/>
            <person name="Ha S.M."/>
            <person name="Pellegrini M."/>
            <person name="Gunsalus R.P."/>
        </authorList>
    </citation>
    <scope>NUCLEOTIDE SEQUENCE [LARGE SCALE GENOMIC DNA]</scope>
    <source>
        <strain evidence="1 2">SNA2</strain>
    </source>
</reference>
<organism evidence="1 2">
    <name type="scientific">Mucilaginibacter sabulilitoris</name>
    <dbReference type="NCBI Taxonomy" id="1173583"/>
    <lineage>
        <taxon>Bacteria</taxon>
        <taxon>Pseudomonadati</taxon>
        <taxon>Bacteroidota</taxon>
        <taxon>Sphingobacteriia</taxon>
        <taxon>Sphingobacteriales</taxon>
        <taxon>Sphingobacteriaceae</taxon>
        <taxon>Mucilaginibacter</taxon>
    </lineage>
</organism>
<sequence>MQTDLPGEDEEFAHSSYMEAFFAINTLPFSSAIIPAQQVND</sequence>
<dbReference type="EMBL" id="CP139558">
    <property type="protein sequence ID" value="WPU91538.1"/>
    <property type="molecule type" value="Genomic_DNA"/>
</dbReference>
<proteinExistence type="predicted"/>
<name>A0ABZ0TH62_9SPHI</name>
<dbReference type="Proteomes" id="UP001324380">
    <property type="component" value="Chromosome"/>
</dbReference>
<accession>A0ABZ0TH62</accession>
<evidence type="ECO:0000313" key="1">
    <source>
        <dbReference type="EMBL" id="WPU91538.1"/>
    </source>
</evidence>
<protein>
    <submittedName>
        <fullName evidence="1">Uncharacterized protein</fullName>
    </submittedName>
</protein>
<dbReference type="RefSeq" id="WP_321560704.1">
    <property type="nucleotide sequence ID" value="NZ_CP139558.1"/>
</dbReference>
<gene>
    <name evidence="1" type="ORF">SNE25_19655</name>
</gene>
<evidence type="ECO:0000313" key="2">
    <source>
        <dbReference type="Proteomes" id="UP001324380"/>
    </source>
</evidence>
<keyword evidence="2" id="KW-1185">Reference proteome</keyword>